<feature type="transmembrane region" description="Helical" evidence="2">
    <location>
        <begin position="345"/>
        <end position="367"/>
    </location>
</feature>
<feature type="transmembrane region" description="Helical" evidence="2">
    <location>
        <begin position="305"/>
        <end position="325"/>
    </location>
</feature>
<feature type="transmembrane region" description="Helical" evidence="2">
    <location>
        <begin position="227"/>
        <end position="250"/>
    </location>
</feature>
<reference evidence="3" key="1">
    <citation type="submission" date="2021-02" db="EMBL/GenBank/DDBJ databases">
        <authorList>
            <person name="Dougan E. K."/>
            <person name="Rhodes N."/>
            <person name="Thang M."/>
            <person name="Chan C."/>
        </authorList>
    </citation>
    <scope>NUCLEOTIDE SEQUENCE</scope>
</reference>
<dbReference type="Proteomes" id="UP000601435">
    <property type="component" value="Unassembled WGS sequence"/>
</dbReference>
<evidence type="ECO:0000313" key="3">
    <source>
        <dbReference type="EMBL" id="CAE7497420.1"/>
    </source>
</evidence>
<feature type="compositionally biased region" description="Basic and acidic residues" evidence="1">
    <location>
        <begin position="708"/>
        <end position="724"/>
    </location>
</feature>
<comment type="caution">
    <text evidence="3">The sequence shown here is derived from an EMBL/GenBank/DDBJ whole genome shotgun (WGS) entry which is preliminary data.</text>
</comment>
<feature type="transmembrane region" description="Helical" evidence="2">
    <location>
        <begin position="193"/>
        <end position="215"/>
    </location>
</feature>
<name>A0A812SYN0_9DINO</name>
<accession>A0A812SYN0</accession>
<evidence type="ECO:0000256" key="1">
    <source>
        <dbReference type="SAM" id="MobiDB-lite"/>
    </source>
</evidence>
<feature type="transmembrane region" description="Helical" evidence="2">
    <location>
        <begin position="559"/>
        <end position="577"/>
    </location>
</feature>
<feature type="transmembrane region" description="Helical" evidence="2">
    <location>
        <begin position="273"/>
        <end position="293"/>
    </location>
</feature>
<feature type="transmembrane region" description="Helical" evidence="2">
    <location>
        <begin position="665"/>
        <end position="685"/>
    </location>
</feature>
<keyword evidence="2" id="KW-1133">Transmembrane helix</keyword>
<dbReference type="OrthoDB" id="412833at2759"/>
<feature type="transmembrane region" description="Helical" evidence="2">
    <location>
        <begin position="451"/>
        <end position="473"/>
    </location>
</feature>
<dbReference type="AlphaFoldDB" id="A0A812SYN0"/>
<keyword evidence="4" id="KW-1185">Reference proteome</keyword>
<evidence type="ECO:0000313" key="4">
    <source>
        <dbReference type="Proteomes" id="UP000601435"/>
    </source>
</evidence>
<sequence>MTVLRWAHPPGFTATEADEFRQPEADRIRAVPVLLSSRSRSAAYDADPEDLLDQHVAYYLRHHKDVAAQHSVNRLCPGVYAIDDREVRVEWQHALEPGGQGFLVVVDGPLRQPFAGALSPSLSLPSVAFNDEEEPDLEDHRLNEARDRHPAFVPYRTPQPAMARTLLLALAVMASGQQAEKAESKDEGPLDDVTWTCASLLIGSVVLSGFLAGLLRWSNKDIRKEAWAMVNTTISTFCAAGIDFGGYRFINYVSRLAMLVLSEKQPEAPDDSWWFLSLVFLFTCLAPLILYYRLQSIDEDQHQKLFAWSTLGGHICAFLAVLYFGHLQEAKAKVHFEGWLPGIPLSIWVWLLPLLAFVFFDLVMKLIRCLASQDHKHMQAHQAEDALTDASAITVSFLLVQAVCYHMSTECDPCYGSGDPECDKEPSMECEARRFMPITHGEFGNHIDWCVGWLVLLALVACGLMVASILCSLRAQRAAKEEGPEGPDGCGFWPKCIRQTLPATAAWCAQRAGVIGLYGGIEDRMNWYLHFKCKEEKLACPTETMQPHQAAHRTQMANAWFMSAIALIGVFAGVKLADWIKNKIRFFVPEEDAERDAESGSEESESKNVAKSVRKAVTAFGMLMGICWEKAFDTAFETMLDKRALGILFKNTSLESHFNERHNDAHMFGAIVSFVLSIAVVYPWYHYMVPRAMAKKKVHSQELKLERRYRPTMPKERTPDHRLGLSDSSDSSESDESDMGSRGLVVAVSTR</sequence>
<organism evidence="3 4">
    <name type="scientific">Symbiodinium necroappetens</name>
    <dbReference type="NCBI Taxonomy" id="1628268"/>
    <lineage>
        <taxon>Eukaryota</taxon>
        <taxon>Sar</taxon>
        <taxon>Alveolata</taxon>
        <taxon>Dinophyceae</taxon>
        <taxon>Suessiales</taxon>
        <taxon>Symbiodiniaceae</taxon>
        <taxon>Symbiodinium</taxon>
    </lineage>
</organism>
<dbReference type="EMBL" id="CAJNJA010022642">
    <property type="protein sequence ID" value="CAE7497420.1"/>
    <property type="molecule type" value="Genomic_DNA"/>
</dbReference>
<proteinExistence type="predicted"/>
<feature type="transmembrane region" description="Helical" evidence="2">
    <location>
        <begin position="387"/>
        <end position="408"/>
    </location>
</feature>
<keyword evidence="2" id="KW-0812">Transmembrane</keyword>
<evidence type="ECO:0000256" key="2">
    <source>
        <dbReference type="SAM" id="Phobius"/>
    </source>
</evidence>
<feature type="region of interest" description="Disordered" evidence="1">
    <location>
        <begin position="708"/>
        <end position="751"/>
    </location>
</feature>
<protein>
    <submittedName>
        <fullName evidence="3">Uncharacterized protein</fullName>
    </submittedName>
</protein>
<keyword evidence="2" id="KW-0472">Membrane</keyword>
<gene>
    <name evidence="3" type="ORF">SNEC2469_LOCUS14151</name>
</gene>